<reference evidence="1 2" key="1">
    <citation type="submission" date="2021-08" db="EMBL/GenBank/DDBJ databases">
        <title>Draft Genome Sequence of Phanerochaete sordida strain YK-624.</title>
        <authorList>
            <person name="Mori T."/>
            <person name="Dohra H."/>
            <person name="Suzuki T."/>
            <person name="Kawagishi H."/>
            <person name="Hirai H."/>
        </authorList>
    </citation>
    <scope>NUCLEOTIDE SEQUENCE [LARGE SCALE GENOMIC DNA]</scope>
    <source>
        <strain evidence="1 2">YK-624</strain>
    </source>
</reference>
<accession>A0A9P3GQ83</accession>
<comment type="caution">
    <text evidence="1">The sequence shown here is derived from an EMBL/GenBank/DDBJ whole genome shotgun (WGS) entry which is preliminary data.</text>
</comment>
<gene>
    <name evidence="1" type="ORF">PsYK624_151030</name>
</gene>
<organism evidence="1 2">
    <name type="scientific">Phanerochaete sordida</name>
    <dbReference type="NCBI Taxonomy" id="48140"/>
    <lineage>
        <taxon>Eukaryota</taxon>
        <taxon>Fungi</taxon>
        <taxon>Dikarya</taxon>
        <taxon>Basidiomycota</taxon>
        <taxon>Agaricomycotina</taxon>
        <taxon>Agaricomycetes</taxon>
        <taxon>Polyporales</taxon>
        <taxon>Phanerochaetaceae</taxon>
        <taxon>Phanerochaete</taxon>
    </lineage>
</organism>
<sequence length="70" mass="7463">MPASTTPKVSHAPQVVKTALRSVGLALRTQAPVSQCCHLPSLSSVTILRELPHNPARCCACNRRASAERS</sequence>
<proteinExistence type="predicted"/>
<evidence type="ECO:0000313" key="2">
    <source>
        <dbReference type="Proteomes" id="UP000703269"/>
    </source>
</evidence>
<name>A0A9P3GQ83_9APHY</name>
<dbReference type="Proteomes" id="UP000703269">
    <property type="component" value="Unassembled WGS sequence"/>
</dbReference>
<dbReference type="AlphaFoldDB" id="A0A9P3GQ83"/>
<keyword evidence="2" id="KW-1185">Reference proteome</keyword>
<dbReference type="EMBL" id="BPQB01000096">
    <property type="protein sequence ID" value="GJE98866.1"/>
    <property type="molecule type" value="Genomic_DNA"/>
</dbReference>
<evidence type="ECO:0000313" key="1">
    <source>
        <dbReference type="EMBL" id="GJE98866.1"/>
    </source>
</evidence>
<protein>
    <submittedName>
        <fullName evidence="1">Uncharacterized protein</fullName>
    </submittedName>
</protein>